<keyword evidence="1" id="KW-0808">Transferase</keyword>
<dbReference type="GO" id="GO:0003964">
    <property type="term" value="F:RNA-directed DNA polymerase activity"/>
    <property type="evidence" value="ECO:0007669"/>
    <property type="project" value="UniProtKB-KW"/>
</dbReference>
<reference evidence="8" key="1">
    <citation type="journal article" date="2023" name="G3 (Bethesda)">
        <title>A reference genome for the long-term kleptoplast-retaining sea slug Elysia crispata morphotype clarki.</title>
        <authorList>
            <person name="Eastman K.E."/>
            <person name="Pendleton A.L."/>
            <person name="Shaikh M.A."/>
            <person name="Suttiyut T."/>
            <person name="Ogas R."/>
            <person name="Tomko P."/>
            <person name="Gavelis G."/>
            <person name="Widhalm J.R."/>
            <person name="Wisecaver J.H."/>
        </authorList>
    </citation>
    <scope>NUCLEOTIDE SEQUENCE</scope>
    <source>
        <strain evidence="8">ECLA1</strain>
    </source>
</reference>
<proteinExistence type="predicted"/>
<dbReference type="Proteomes" id="UP001283361">
    <property type="component" value="Unassembled WGS sequence"/>
</dbReference>
<protein>
    <recommendedName>
        <fullName evidence="7">Reverse transcriptase RNase H-like domain-containing protein</fullName>
    </recommendedName>
</protein>
<keyword evidence="4" id="KW-0255">Endonuclease</keyword>
<dbReference type="EMBL" id="JAWDGP010003957">
    <property type="protein sequence ID" value="KAK3769209.1"/>
    <property type="molecule type" value="Genomic_DNA"/>
</dbReference>
<keyword evidence="9" id="KW-1185">Reference proteome</keyword>
<name>A0AAE0ZGW7_9GAST</name>
<dbReference type="Pfam" id="PF17917">
    <property type="entry name" value="RT_RNaseH"/>
    <property type="match status" value="1"/>
</dbReference>
<evidence type="ECO:0000256" key="4">
    <source>
        <dbReference type="ARBA" id="ARBA00022759"/>
    </source>
</evidence>
<dbReference type="InterPro" id="IPR043502">
    <property type="entry name" value="DNA/RNA_pol_sf"/>
</dbReference>
<evidence type="ECO:0000313" key="8">
    <source>
        <dbReference type="EMBL" id="KAK3769209.1"/>
    </source>
</evidence>
<dbReference type="InterPro" id="IPR050951">
    <property type="entry name" value="Retrovirus_Pol_polyprotein"/>
</dbReference>
<sequence length="160" mass="18039">MGRTSGVCVPDNAGCADTEIDYTTSDPNKTFILRTDTSNDGIGAVLMQKHDGKPYPVNYGSKKLTAAERNYSTIERECLAIVWGVKKFELYLQGVPFVLQTNHHRLNYLNSAMFVHARVMRWAMYLQNFNMRGFFITGSQNVGADYMSRVVHIFISISPS</sequence>
<evidence type="ECO:0000256" key="3">
    <source>
        <dbReference type="ARBA" id="ARBA00022722"/>
    </source>
</evidence>
<accession>A0AAE0ZGW7</accession>
<dbReference type="SUPFAM" id="SSF56672">
    <property type="entry name" value="DNA/RNA polymerases"/>
    <property type="match status" value="1"/>
</dbReference>
<feature type="domain" description="Reverse transcriptase RNase H-like" evidence="7">
    <location>
        <begin position="26"/>
        <end position="129"/>
    </location>
</feature>
<keyword evidence="2" id="KW-0548">Nucleotidyltransferase</keyword>
<comment type="caution">
    <text evidence="8">The sequence shown here is derived from an EMBL/GenBank/DDBJ whole genome shotgun (WGS) entry which is preliminary data.</text>
</comment>
<keyword evidence="6" id="KW-0695">RNA-directed DNA polymerase</keyword>
<evidence type="ECO:0000256" key="2">
    <source>
        <dbReference type="ARBA" id="ARBA00022695"/>
    </source>
</evidence>
<dbReference type="GO" id="GO:0004519">
    <property type="term" value="F:endonuclease activity"/>
    <property type="evidence" value="ECO:0007669"/>
    <property type="project" value="UniProtKB-KW"/>
</dbReference>
<dbReference type="CDD" id="cd09274">
    <property type="entry name" value="RNase_HI_RT_Ty3"/>
    <property type="match status" value="1"/>
</dbReference>
<gene>
    <name evidence="8" type="ORF">RRG08_005156</name>
</gene>
<evidence type="ECO:0000256" key="6">
    <source>
        <dbReference type="ARBA" id="ARBA00022918"/>
    </source>
</evidence>
<evidence type="ECO:0000256" key="5">
    <source>
        <dbReference type="ARBA" id="ARBA00022801"/>
    </source>
</evidence>
<organism evidence="8 9">
    <name type="scientific">Elysia crispata</name>
    <name type="common">lettuce slug</name>
    <dbReference type="NCBI Taxonomy" id="231223"/>
    <lineage>
        <taxon>Eukaryota</taxon>
        <taxon>Metazoa</taxon>
        <taxon>Spiralia</taxon>
        <taxon>Lophotrochozoa</taxon>
        <taxon>Mollusca</taxon>
        <taxon>Gastropoda</taxon>
        <taxon>Heterobranchia</taxon>
        <taxon>Euthyneura</taxon>
        <taxon>Panpulmonata</taxon>
        <taxon>Sacoglossa</taxon>
        <taxon>Placobranchoidea</taxon>
        <taxon>Plakobranchidae</taxon>
        <taxon>Elysia</taxon>
    </lineage>
</organism>
<keyword evidence="5" id="KW-0378">Hydrolase</keyword>
<dbReference type="AlphaFoldDB" id="A0AAE0ZGW7"/>
<dbReference type="PANTHER" id="PTHR37984:SF5">
    <property type="entry name" value="PROTEIN NYNRIN-LIKE"/>
    <property type="match status" value="1"/>
</dbReference>
<dbReference type="PANTHER" id="PTHR37984">
    <property type="entry name" value="PROTEIN CBG26694"/>
    <property type="match status" value="1"/>
</dbReference>
<dbReference type="InterPro" id="IPR041373">
    <property type="entry name" value="RT_RNaseH"/>
</dbReference>
<dbReference type="GO" id="GO:0016787">
    <property type="term" value="F:hydrolase activity"/>
    <property type="evidence" value="ECO:0007669"/>
    <property type="project" value="UniProtKB-KW"/>
</dbReference>
<evidence type="ECO:0000313" key="9">
    <source>
        <dbReference type="Proteomes" id="UP001283361"/>
    </source>
</evidence>
<keyword evidence="3" id="KW-0540">Nuclease</keyword>
<dbReference type="FunFam" id="3.10.20.370:FF:000001">
    <property type="entry name" value="Retrovirus-related Pol polyprotein from transposon 17.6-like protein"/>
    <property type="match status" value="1"/>
</dbReference>
<evidence type="ECO:0000259" key="7">
    <source>
        <dbReference type="Pfam" id="PF17917"/>
    </source>
</evidence>
<evidence type="ECO:0000256" key="1">
    <source>
        <dbReference type="ARBA" id="ARBA00022679"/>
    </source>
</evidence>
<dbReference type="Gene3D" id="3.10.20.370">
    <property type="match status" value="1"/>
</dbReference>